<evidence type="ECO:0000256" key="6">
    <source>
        <dbReference type="ARBA" id="ARBA00023136"/>
    </source>
</evidence>
<feature type="transmembrane region" description="Helical" evidence="7">
    <location>
        <begin position="58"/>
        <end position="76"/>
    </location>
</feature>
<feature type="domain" description="YetF C-terminal" evidence="8">
    <location>
        <begin position="83"/>
        <end position="151"/>
    </location>
</feature>
<protein>
    <submittedName>
        <fullName evidence="9">DUF421 domain-containing protein</fullName>
    </submittedName>
</protein>
<dbReference type="Pfam" id="PF04239">
    <property type="entry name" value="DUF421"/>
    <property type="match status" value="1"/>
</dbReference>
<keyword evidence="5 7" id="KW-1133">Transmembrane helix</keyword>
<keyword evidence="4 7" id="KW-0812">Transmembrane</keyword>
<evidence type="ECO:0000256" key="2">
    <source>
        <dbReference type="ARBA" id="ARBA00006448"/>
    </source>
</evidence>
<dbReference type="GO" id="GO:0005886">
    <property type="term" value="C:plasma membrane"/>
    <property type="evidence" value="ECO:0007669"/>
    <property type="project" value="UniProtKB-SubCell"/>
</dbReference>
<evidence type="ECO:0000256" key="1">
    <source>
        <dbReference type="ARBA" id="ARBA00004651"/>
    </source>
</evidence>
<evidence type="ECO:0000256" key="4">
    <source>
        <dbReference type="ARBA" id="ARBA00022692"/>
    </source>
</evidence>
<name>A0A2S7ITL3_9BACT</name>
<dbReference type="PANTHER" id="PTHR34582:SF6">
    <property type="entry name" value="UPF0702 TRANSMEMBRANE PROTEIN YCAP"/>
    <property type="match status" value="1"/>
</dbReference>
<dbReference type="OrthoDB" id="9778331at2"/>
<evidence type="ECO:0000256" key="5">
    <source>
        <dbReference type="ARBA" id="ARBA00022989"/>
    </source>
</evidence>
<dbReference type="PANTHER" id="PTHR34582">
    <property type="entry name" value="UPF0702 TRANSMEMBRANE PROTEIN YCAP"/>
    <property type="match status" value="1"/>
</dbReference>
<keyword evidence="10" id="KW-1185">Reference proteome</keyword>
<accession>A0A2S7ITL3</accession>
<dbReference type="RefSeq" id="WP_104713996.1">
    <property type="nucleotide sequence ID" value="NZ_PTRA01000001.1"/>
</dbReference>
<organism evidence="9 10">
    <name type="scientific">Siphonobacter curvatus</name>
    <dbReference type="NCBI Taxonomy" id="2094562"/>
    <lineage>
        <taxon>Bacteria</taxon>
        <taxon>Pseudomonadati</taxon>
        <taxon>Bacteroidota</taxon>
        <taxon>Cytophagia</taxon>
        <taxon>Cytophagales</taxon>
        <taxon>Cytophagaceae</taxon>
        <taxon>Siphonobacter</taxon>
    </lineage>
</organism>
<sequence length="167" mass="18507">MNELLNISGRAVAVYLFIIVCIRFFGKKELTQLSVVDLVFVLLISNAVQNAMVGPDTSLMGGVVAAGALFASNFVLKKLLYRSPRINHLLQGEPILLVYKGHVKDRNLAKAQISVNELEAAIREHGVERLEKVDLAVLEVDGNISVMSDDFSKKTRHKRVRPKINPT</sequence>
<dbReference type="InterPro" id="IPR023090">
    <property type="entry name" value="UPF0702_alpha/beta_dom_sf"/>
</dbReference>
<gene>
    <name evidence="9" type="ORF">C5O19_08675</name>
</gene>
<comment type="similarity">
    <text evidence="2">Belongs to the UPF0702 family.</text>
</comment>
<comment type="caution">
    <text evidence="9">The sequence shown here is derived from an EMBL/GenBank/DDBJ whole genome shotgun (WGS) entry which is preliminary data.</text>
</comment>
<evidence type="ECO:0000313" key="9">
    <source>
        <dbReference type="EMBL" id="PQA61051.1"/>
    </source>
</evidence>
<evidence type="ECO:0000259" key="8">
    <source>
        <dbReference type="Pfam" id="PF04239"/>
    </source>
</evidence>
<dbReference type="Gene3D" id="3.30.240.20">
    <property type="entry name" value="bsu07140 like domains"/>
    <property type="match status" value="1"/>
</dbReference>
<dbReference type="AlphaFoldDB" id="A0A2S7ITL3"/>
<dbReference type="Proteomes" id="UP000239590">
    <property type="component" value="Unassembled WGS sequence"/>
</dbReference>
<keyword evidence="6 7" id="KW-0472">Membrane</keyword>
<dbReference type="InterPro" id="IPR007353">
    <property type="entry name" value="DUF421"/>
</dbReference>
<keyword evidence="3" id="KW-1003">Cell membrane</keyword>
<evidence type="ECO:0000256" key="3">
    <source>
        <dbReference type="ARBA" id="ARBA00022475"/>
    </source>
</evidence>
<dbReference type="EMBL" id="PTRA01000001">
    <property type="protein sequence ID" value="PQA61051.1"/>
    <property type="molecule type" value="Genomic_DNA"/>
</dbReference>
<reference evidence="10" key="1">
    <citation type="submission" date="2018-02" db="EMBL/GenBank/DDBJ databases">
        <title>Genome sequencing of Solimonas sp. HR-BB.</title>
        <authorList>
            <person name="Lee Y."/>
            <person name="Jeon C.O."/>
        </authorList>
    </citation>
    <scope>NUCLEOTIDE SEQUENCE [LARGE SCALE GENOMIC DNA]</scope>
    <source>
        <strain evidence="10">HR-U</strain>
    </source>
</reference>
<feature type="transmembrane region" description="Helical" evidence="7">
    <location>
        <begin position="6"/>
        <end position="26"/>
    </location>
</feature>
<proteinExistence type="inferred from homology"/>
<evidence type="ECO:0000256" key="7">
    <source>
        <dbReference type="SAM" id="Phobius"/>
    </source>
</evidence>
<comment type="subcellular location">
    <subcellularLocation>
        <location evidence="1">Cell membrane</location>
        <topology evidence="1">Multi-pass membrane protein</topology>
    </subcellularLocation>
</comment>
<evidence type="ECO:0000313" key="10">
    <source>
        <dbReference type="Proteomes" id="UP000239590"/>
    </source>
</evidence>